<sequence length="220" mass="23775">MSSSDSNNNGGKSNLTDREVEILKHAWNCLKTLPEIDSHKLAAALGMSNHRSAQNAWGAIKKKLFVDLPTSVDENGEPVATPNKRKRATPAKKKTAVAEDDDEADDLNAETEEKLVVETPVKKKRATPKKKTTAAASAATEGEADGEESAALETPVKKKRATPAKRRTPAKAKKEQDEVAEEAAEEDEPAEAAAPPTPEEAKDLFEEDINMVDSHEKVEA</sequence>
<proteinExistence type="predicted"/>
<dbReference type="Proteomes" id="UP000805649">
    <property type="component" value="Unassembled WGS sequence"/>
</dbReference>
<name>A0ACC3ZC05_COLTU</name>
<gene>
    <name evidence="1" type="ORF">CTRU02_204352</name>
</gene>
<comment type="caution">
    <text evidence="1">The sequence shown here is derived from an EMBL/GenBank/DDBJ whole genome shotgun (WGS) entry which is preliminary data.</text>
</comment>
<accession>A0ACC3ZC05</accession>
<keyword evidence="2" id="KW-1185">Reference proteome</keyword>
<evidence type="ECO:0000313" key="2">
    <source>
        <dbReference type="Proteomes" id="UP000805649"/>
    </source>
</evidence>
<protein>
    <submittedName>
        <fullName evidence="1">Uncharacterized protein</fullName>
    </submittedName>
</protein>
<dbReference type="EMBL" id="VUJX02000002">
    <property type="protein sequence ID" value="KAL0941589.1"/>
    <property type="molecule type" value="Genomic_DNA"/>
</dbReference>
<reference evidence="1 2" key="1">
    <citation type="journal article" date="2020" name="Phytopathology">
        <title>Genome Sequence Resources of Colletotrichum truncatum, C. plurivorum, C. musicola, and C. sojae: Four Species Pathogenic to Soybean (Glycine max).</title>
        <authorList>
            <person name="Rogerio F."/>
            <person name="Boufleur T.R."/>
            <person name="Ciampi-Guillardi M."/>
            <person name="Sukno S.A."/>
            <person name="Thon M.R."/>
            <person name="Massola Junior N.S."/>
            <person name="Baroncelli R."/>
        </authorList>
    </citation>
    <scope>NUCLEOTIDE SEQUENCE [LARGE SCALE GENOMIC DNA]</scope>
    <source>
        <strain evidence="1 2">CMES1059</strain>
    </source>
</reference>
<organism evidence="1 2">
    <name type="scientific">Colletotrichum truncatum</name>
    <name type="common">Anthracnose fungus</name>
    <name type="synonym">Colletotrichum capsici</name>
    <dbReference type="NCBI Taxonomy" id="5467"/>
    <lineage>
        <taxon>Eukaryota</taxon>
        <taxon>Fungi</taxon>
        <taxon>Dikarya</taxon>
        <taxon>Ascomycota</taxon>
        <taxon>Pezizomycotina</taxon>
        <taxon>Sordariomycetes</taxon>
        <taxon>Hypocreomycetidae</taxon>
        <taxon>Glomerellales</taxon>
        <taxon>Glomerellaceae</taxon>
        <taxon>Colletotrichum</taxon>
        <taxon>Colletotrichum truncatum species complex</taxon>
    </lineage>
</organism>
<evidence type="ECO:0000313" key="1">
    <source>
        <dbReference type="EMBL" id="KAL0941589.1"/>
    </source>
</evidence>